<feature type="compositionally biased region" description="Basic residues" evidence="1">
    <location>
        <begin position="44"/>
        <end position="60"/>
    </location>
</feature>
<protein>
    <submittedName>
        <fullName evidence="2">DedA protein</fullName>
    </submittedName>
</protein>
<dbReference type="EMBL" id="CADCUL010000113">
    <property type="protein sequence ID" value="CAA9375669.1"/>
    <property type="molecule type" value="Genomic_DNA"/>
</dbReference>
<feature type="non-terminal residue" evidence="2">
    <location>
        <position position="1"/>
    </location>
</feature>
<feature type="region of interest" description="Disordered" evidence="1">
    <location>
        <begin position="44"/>
        <end position="103"/>
    </location>
</feature>
<feature type="compositionally biased region" description="Basic residues" evidence="1">
    <location>
        <begin position="77"/>
        <end position="94"/>
    </location>
</feature>
<sequence length="103" mass="11739">GSRCRSGLAGPGDPAHQLRGCRAVDRARCHLRRVWPAHRVLPARRHPAVHRRSLRQPRPHRLPDLVGLPRADGRSHSGQRARLRDRTRGRRTGLRTRQGQVPE</sequence>
<gene>
    <name evidence="2" type="ORF">AVDCRST_MAG21-1047</name>
</gene>
<reference evidence="2" key="1">
    <citation type="submission" date="2020-02" db="EMBL/GenBank/DDBJ databases">
        <authorList>
            <person name="Meier V. D."/>
        </authorList>
    </citation>
    <scope>NUCLEOTIDE SEQUENCE</scope>
    <source>
        <strain evidence="2">AVDCRST_MAG21</strain>
    </source>
</reference>
<name>A0A6J4N288_9ACTN</name>
<feature type="non-terminal residue" evidence="2">
    <location>
        <position position="103"/>
    </location>
</feature>
<dbReference type="AlphaFoldDB" id="A0A6J4N288"/>
<proteinExistence type="predicted"/>
<organism evidence="2">
    <name type="scientific">uncultured Nocardioidaceae bacterium</name>
    <dbReference type="NCBI Taxonomy" id="253824"/>
    <lineage>
        <taxon>Bacteria</taxon>
        <taxon>Bacillati</taxon>
        <taxon>Actinomycetota</taxon>
        <taxon>Actinomycetes</taxon>
        <taxon>Propionibacteriales</taxon>
        <taxon>Nocardioidaceae</taxon>
        <taxon>environmental samples</taxon>
    </lineage>
</organism>
<accession>A0A6J4N288</accession>
<evidence type="ECO:0000313" key="2">
    <source>
        <dbReference type="EMBL" id="CAA9375669.1"/>
    </source>
</evidence>
<evidence type="ECO:0000256" key="1">
    <source>
        <dbReference type="SAM" id="MobiDB-lite"/>
    </source>
</evidence>